<name>A0ACC1T9L6_9APHY</name>
<reference evidence="1" key="1">
    <citation type="submission" date="2022-07" db="EMBL/GenBank/DDBJ databases">
        <title>Genome Sequence of Phlebia brevispora.</title>
        <authorList>
            <person name="Buettner E."/>
        </authorList>
    </citation>
    <scope>NUCLEOTIDE SEQUENCE</scope>
    <source>
        <strain evidence="1">MPL23</strain>
    </source>
</reference>
<protein>
    <submittedName>
        <fullName evidence="1">Uncharacterized protein</fullName>
    </submittedName>
</protein>
<dbReference type="EMBL" id="JANHOG010000290">
    <property type="protein sequence ID" value="KAJ3555893.1"/>
    <property type="molecule type" value="Genomic_DNA"/>
</dbReference>
<proteinExistence type="predicted"/>
<dbReference type="Proteomes" id="UP001148662">
    <property type="component" value="Unassembled WGS sequence"/>
</dbReference>
<evidence type="ECO:0000313" key="1">
    <source>
        <dbReference type="EMBL" id="KAJ3555893.1"/>
    </source>
</evidence>
<keyword evidence="2" id="KW-1185">Reference proteome</keyword>
<sequence length="579" mass="61806">MGMTYDTMDKDDNVKTAPLFGDINVAFQDMGLKGFVQKDPAFVSYPFGEYSALASIVGVLPISSLVDVIFYRGITTQRTVDADKYAQLPEDGEDHIEKLKGFTVEQQVHVCYPGLPLKNMRSQCFCAGTGVLLLGATMEPPKRLGSEAKAKAWLDSVAAVYTQRPGISLSRRVLQVAPQVLQVDVRHDGLMLSQTVTLQFSMMTLGTIARTSNVIANILDVLSMVNLLISASIAVVEPFISVITAGTTTPLQFACRGMNKSASEFLPPPRKNATAPRTKGKGRIRRPLSHTPDDEAPLTNRHSLEPSEPVHVPQSSSGLGLIPTINPPAGRAASPDGTSTPQSSKSASIQTEQRVVDFATRRRMRPRPRLPSTSSSEEDPPAAKRLRTNPDIGPAQPLAVKLDIQAVVPVAASKLSDHSARQDMQATSSASAGKTALVPAADISESMMSTDHSTIPSALQDTQATSSAGAPVHAPPPAASLPFPGPASVQPDDSLLSDLSAHLNHLHPDQRLQILRVLQDIPQPSHPAASIAAIDGLRAAAVARICREYALVAWCDISKIKVAAVTQRPAGNMDQHTVN</sequence>
<organism evidence="1 2">
    <name type="scientific">Phlebia brevispora</name>
    <dbReference type="NCBI Taxonomy" id="194682"/>
    <lineage>
        <taxon>Eukaryota</taxon>
        <taxon>Fungi</taxon>
        <taxon>Dikarya</taxon>
        <taxon>Basidiomycota</taxon>
        <taxon>Agaricomycotina</taxon>
        <taxon>Agaricomycetes</taxon>
        <taxon>Polyporales</taxon>
        <taxon>Meruliaceae</taxon>
        <taxon>Phlebia</taxon>
    </lineage>
</organism>
<accession>A0ACC1T9L6</accession>
<evidence type="ECO:0000313" key="2">
    <source>
        <dbReference type="Proteomes" id="UP001148662"/>
    </source>
</evidence>
<comment type="caution">
    <text evidence="1">The sequence shown here is derived from an EMBL/GenBank/DDBJ whole genome shotgun (WGS) entry which is preliminary data.</text>
</comment>
<gene>
    <name evidence="1" type="ORF">NM688_g2329</name>
</gene>